<keyword evidence="3 6" id="KW-0813">Transport</keyword>
<keyword evidence="9" id="KW-1185">Reference proteome</keyword>
<dbReference type="RefSeq" id="WP_166949205.1">
    <property type="nucleotide sequence ID" value="NZ_JAASQI010000002.1"/>
</dbReference>
<proteinExistence type="inferred from homology"/>
<dbReference type="InterPro" id="IPR006129">
    <property type="entry name" value="AdhesinB"/>
</dbReference>
<organism evidence="8 9">
    <name type="scientific">Pseudochelatococcus lubricantis</name>
    <dbReference type="NCBI Taxonomy" id="1538102"/>
    <lineage>
        <taxon>Bacteria</taxon>
        <taxon>Pseudomonadati</taxon>
        <taxon>Pseudomonadota</taxon>
        <taxon>Alphaproteobacteria</taxon>
        <taxon>Hyphomicrobiales</taxon>
        <taxon>Chelatococcaceae</taxon>
        <taxon>Pseudochelatococcus</taxon>
    </lineage>
</organism>
<dbReference type="InterPro" id="IPR006311">
    <property type="entry name" value="TAT_signal"/>
</dbReference>
<gene>
    <name evidence="8" type="ORF">FHS82_000874</name>
</gene>
<sequence>MLERTRRSLLAGLVGIALAGGLAAAPAMAAEKKLNVVATTGMIADAVRSVGGEHVDVHALLGPGVDPHLYRQTSSDIAAATRADVVFWQGLHLEAQLQEFLERLGQRKTVIALGEQLPRDRLLKNDQNAALPDPHVWFDPHLWKGVVTAARDELIRLRPEARADFEAGAQAYLAEIDRVADYAAKVLASVPAQSRILVTAHDAFNYFGRAYGYEVRGIQGISTESEAGLKQVEDLVQLIVDRGIGAIFIESSVSDRNVKALVEGAAAKGHKVVIGGELFSDAAGEAGTYEGTYVGMIDHNVTIIARALGGEAPETGMDGKLTVR</sequence>
<keyword evidence="5 7" id="KW-0732">Signal</keyword>
<dbReference type="PROSITE" id="PS51318">
    <property type="entry name" value="TAT"/>
    <property type="match status" value="1"/>
</dbReference>
<evidence type="ECO:0000256" key="5">
    <source>
        <dbReference type="ARBA" id="ARBA00022729"/>
    </source>
</evidence>
<dbReference type="PRINTS" id="PR00691">
    <property type="entry name" value="ADHESINB"/>
</dbReference>
<dbReference type="Pfam" id="PF01297">
    <property type="entry name" value="ZnuA"/>
    <property type="match status" value="1"/>
</dbReference>
<dbReference type="PRINTS" id="PR00690">
    <property type="entry name" value="ADHESNFAMILY"/>
</dbReference>
<dbReference type="PANTHER" id="PTHR42953:SF1">
    <property type="entry name" value="METAL-BINDING PROTEIN HI_0362-RELATED"/>
    <property type="match status" value="1"/>
</dbReference>
<evidence type="ECO:0000313" key="8">
    <source>
        <dbReference type="EMBL" id="NIJ57048.1"/>
    </source>
</evidence>
<evidence type="ECO:0000313" key="9">
    <source>
        <dbReference type="Proteomes" id="UP001429580"/>
    </source>
</evidence>
<evidence type="ECO:0000256" key="2">
    <source>
        <dbReference type="ARBA" id="ARBA00011028"/>
    </source>
</evidence>
<accession>A0ABX0UVR6</accession>
<dbReference type="InterPro" id="IPR006128">
    <property type="entry name" value="Lipoprotein_PsaA-like"/>
</dbReference>
<name>A0ABX0UVR6_9HYPH</name>
<evidence type="ECO:0000256" key="1">
    <source>
        <dbReference type="ARBA" id="ARBA00004196"/>
    </source>
</evidence>
<dbReference type="Proteomes" id="UP001429580">
    <property type="component" value="Unassembled WGS sequence"/>
</dbReference>
<reference evidence="8 9" key="1">
    <citation type="submission" date="2020-03" db="EMBL/GenBank/DDBJ databases">
        <title>Genomic Encyclopedia of Type Strains, Phase IV (KMG-IV): sequencing the most valuable type-strain genomes for metagenomic binning, comparative biology and taxonomic classification.</title>
        <authorList>
            <person name="Goeker M."/>
        </authorList>
    </citation>
    <scope>NUCLEOTIDE SEQUENCE [LARGE SCALE GENOMIC DNA]</scope>
    <source>
        <strain evidence="8 9">DSM 103870</strain>
    </source>
</reference>
<comment type="similarity">
    <text evidence="2 6">Belongs to the bacterial solute-binding protein 9 family.</text>
</comment>
<feature type="chain" id="PRO_5047308003" evidence="7">
    <location>
        <begin position="30"/>
        <end position="324"/>
    </location>
</feature>
<dbReference type="InterPro" id="IPR050492">
    <property type="entry name" value="Bact_metal-bind_prot9"/>
</dbReference>
<dbReference type="InterPro" id="IPR006127">
    <property type="entry name" value="ZnuA-like"/>
</dbReference>
<dbReference type="PANTHER" id="PTHR42953">
    <property type="entry name" value="HIGH-AFFINITY ZINC UPTAKE SYSTEM PROTEIN ZNUA-RELATED"/>
    <property type="match status" value="1"/>
</dbReference>
<comment type="subcellular location">
    <subcellularLocation>
        <location evidence="1">Cell envelope</location>
    </subcellularLocation>
</comment>
<feature type="signal peptide" evidence="7">
    <location>
        <begin position="1"/>
        <end position="29"/>
    </location>
</feature>
<comment type="caution">
    <text evidence="8">The sequence shown here is derived from an EMBL/GenBank/DDBJ whole genome shotgun (WGS) entry which is preliminary data.</text>
</comment>
<dbReference type="EMBL" id="JAASQI010000002">
    <property type="protein sequence ID" value="NIJ57048.1"/>
    <property type="molecule type" value="Genomic_DNA"/>
</dbReference>
<evidence type="ECO:0000256" key="7">
    <source>
        <dbReference type="SAM" id="SignalP"/>
    </source>
</evidence>
<evidence type="ECO:0000256" key="6">
    <source>
        <dbReference type="RuleBase" id="RU003512"/>
    </source>
</evidence>
<dbReference type="Gene3D" id="3.40.50.1980">
    <property type="entry name" value="Nitrogenase molybdenum iron protein domain"/>
    <property type="match status" value="2"/>
</dbReference>
<evidence type="ECO:0000256" key="3">
    <source>
        <dbReference type="ARBA" id="ARBA00022448"/>
    </source>
</evidence>
<dbReference type="SUPFAM" id="SSF53807">
    <property type="entry name" value="Helical backbone' metal receptor"/>
    <property type="match status" value="1"/>
</dbReference>
<keyword evidence="4" id="KW-0479">Metal-binding</keyword>
<protein>
    <submittedName>
        <fullName evidence="8">Manganese/zinc/iron transport system substrate-binding protein</fullName>
    </submittedName>
</protein>
<evidence type="ECO:0000256" key="4">
    <source>
        <dbReference type="ARBA" id="ARBA00022723"/>
    </source>
</evidence>